<feature type="region of interest" description="Disordered" evidence="1">
    <location>
        <begin position="180"/>
        <end position="200"/>
    </location>
</feature>
<reference evidence="2" key="1">
    <citation type="submission" date="2023-03" db="EMBL/GenBank/DDBJ databases">
        <authorList>
            <person name="Steffen K."/>
            <person name="Cardenas P."/>
        </authorList>
    </citation>
    <scope>NUCLEOTIDE SEQUENCE</scope>
</reference>
<dbReference type="PANTHER" id="PTHR46866">
    <property type="entry name" value="GH12955P"/>
    <property type="match status" value="1"/>
</dbReference>
<evidence type="ECO:0000313" key="3">
    <source>
        <dbReference type="Proteomes" id="UP001174909"/>
    </source>
</evidence>
<dbReference type="PANTHER" id="PTHR46866:SF1">
    <property type="entry name" value="GH12955P"/>
    <property type="match status" value="1"/>
</dbReference>
<feature type="region of interest" description="Disordered" evidence="1">
    <location>
        <begin position="900"/>
        <end position="944"/>
    </location>
</feature>
<feature type="compositionally biased region" description="Polar residues" evidence="1">
    <location>
        <begin position="321"/>
        <end position="331"/>
    </location>
</feature>
<evidence type="ECO:0000313" key="2">
    <source>
        <dbReference type="EMBL" id="CAI8025786.1"/>
    </source>
</evidence>
<accession>A0AA35SBU4</accession>
<feature type="compositionally biased region" description="Polar residues" evidence="1">
    <location>
        <begin position="343"/>
        <end position="354"/>
    </location>
</feature>
<feature type="compositionally biased region" description="Low complexity" evidence="1">
    <location>
        <begin position="805"/>
        <end position="814"/>
    </location>
</feature>
<feature type="compositionally biased region" description="Basic and acidic residues" evidence="1">
    <location>
        <begin position="823"/>
        <end position="832"/>
    </location>
</feature>
<feature type="compositionally biased region" description="Basic and acidic residues" evidence="1">
    <location>
        <begin position="393"/>
        <end position="413"/>
    </location>
</feature>
<feature type="compositionally biased region" description="Gly residues" evidence="1">
    <location>
        <begin position="905"/>
        <end position="921"/>
    </location>
</feature>
<feature type="compositionally biased region" description="Low complexity" evidence="1">
    <location>
        <begin position="636"/>
        <end position="676"/>
    </location>
</feature>
<organism evidence="2 3">
    <name type="scientific">Geodia barretti</name>
    <name type="common">Barrett's horny sponge</name>
    <dbReference type="NCBI Taxonomy" id="519541"/>
    <lineage>
        <taxon>Eukaryota</taxon>
        <taxon>Metazoa</taxon>
        <taxon>Porifera</taxon>
        <taxon>Demospongiae</taxon>
        <taxon>Heteroscleromorpha</taxon>
        <taxon>Tetractinellida</taxon>
        <taxon>Astrophorina</taxon>
        <taxon>Geodiidae</taxon>
        <taxon>Geodia</taxon>
    </lineage>
</organism>
<protein>
    <submittedName>
        <fullName evidence="2">WD repeat-containing protein 81</fullName>
    </submittedName>
</protein>
<feature type="compositionally biased region" description="Low complexity" evidence="1">
    <location>
        <begin position="307"/>
        <end position="319"/>
    </location>
</feature>
<keyword evidence="3" id="KW-1185">Reference proteome</keyword>
<feature type="region of interest" description="Disordered" evidence="1">
    <location>
        <begin position="632"/>
        <end position="676"/>
    </location>
</feature>
<dbReference type="AlphaFoldDB" id="A0AA35SBU4"/>
<feature type="compositionally biased region" description="Gly residues" evidence="1">
    <location>
        <begin position="930"/>
        <end position="944"/>
    </location>
</feature>
<sequence>MESVLENLNSLVASTAHGEGFVLLLLHLYPLFQYPQTSFEMVQTHLDTVGRHMSHAQMYRLFASVLIHFFDTPLQPYQQAHLLSRSTADFIIRRFSLCTFLSKFLEFFLEAVLEPDRLSGRGGAAGTRKSVFRLKESESILGLQTQVSEVLPQSPLYDEQKRQSHASDFTFSVDLSEAGGGAGYQSEGETSSGGDSEGELHPEASLLARSGVVLGSVGPNMYDIHEEEDEEGDNKGERIEGPRERGEGSLRMMLLPQLSLGGQDAHDGTEQRRPQRNSRTTREVSTGDADADREQESSQSTERIPKSSSTSLLTASLESPVATSGNTSTLNGGELPTLEDSVRTLSTDSHSDPLTSRSAATAARSDGVMTKSAGGRDGVEFQVGLERGEEGEERLKGGFEEGEGEREGTVPREAEDEEESSEKKTSELRNDPETTAINQRIAEVAGDTLCWLMRRLGPLLATCHIVSPLLNGIHRCFTGVVGRPPRHGPVLGCLAYMAELYGEKVLVKLYLPRVEGWVLSATNRMSVKAEANLAASLALVKLITRHISDLKLEEVTSSLCEAFFIPLIQLLSSQTVFPSGGEARATVCHSLVLLLLHTGRRLGRERSLRLLLETLRLFFTCFDGVYGAGGSEDLRTSAGSRSRSESAATSMTSSHGSFSTQSSAPGKLRGAAAGATGERGRAVTNFVESARLPDSRKTNFVTAKKKTVSLEEQDPPGGSRDGKGFARPKPPTSSPSTQDMALEQLQETFTPAMAHATYIPFCKLLGQISVNMELRNTELIEHMAYSYDDRAREENRPLPSVFLPSGDNRSSSDSGSEDSLTDDTARTGEEDLVRDVTVKLGPVLAMQQKRGLGGDAVSFGRPSWFIDLQQEVGTGDIGGGSSLGPSDGSGVERGNESLVATTGVSSGGGGNGGVSVSGAGEGVTRSVVVSGGGEEGGGRGGWRE</sequence>
<gene>
    <name evidence="2" type="ORF">GBAR_LOCUS14870</name>
</gene>
<dbReference type="EMBL" id="CASHTH010002181">
    <property type="protein sequence ID" value="CAI8025786.1"/>
    <property type="molecule type" value="Genomic_DNA"/>
</dbReference>
<feature type="region of interest" description="Disordered" evidence="1">
    <location>
        <begin position="797"/>
        <end position="832"/>
    </location>
</feature>
<feature type="compositionally biased region" description="Basic and acidic residues" evidence="1">
    <location>
        <begin position="264"/>
        <end position="273"/>
    </location>
</feature>
<evidence type="ECO:0000256" key="1">
    <source>
        <dbReference type="SAM" id="MobiDB-lite"/>
    </source>
</evidence>
<proteinExistence type="predicted"/>
<feature type="compositionally biased region" description="Basic and acidic residues" evidence="1">
    <location>
        <begin position="233"/>
        <end position="248"/>
    </location>
</feature>
<feature type="region of interest" description="Disordered" evidence="1">
    <location>
        <begin position="225"/>
        <end position="433"/>
    </location>
</feature>
<comment type="caution">
    <text evidence="2">The sequence shown here is derived from an EMBL/GenBank/DDBJ whole genome shotgun (WGS) entry which is preliminary data.</text>
</comment>
<name>A0AA35SBU4_GEOBA</name>
<feature type="compositionally biased region" description="Basic and acidic residues" evidence="1">
    <location>
        <begin position="421"/>
        <end position="432"/>
    </location>
</feature>
<feature type="compositionally biased region" description="Low complexity" evidence="1">
    <location>
        <begin position="355"/>
        <end position="365"/>
    </location>
</feature>
<dbReference type="Proteomes" id="UP001174909">
    <property type="component" value="Unassembled WGS sequence"/>
</dbReference>
<feature type="region of interest" description="Disordered" evidence="1">
    <location>
        <begin position="697"/>
        <end position="738"/>
    </location>
</feature>